<dbReference type="Pfam" id="PF12698">
    <property type="entry name" value="ABC2_membrane_3"/>
    <property type="match status" value="2"/>
</dbReference>
<evidence type="ECO:0000256" key="4">
    <source>
        <dbReference type="ARBA" id="ARBA00022692"/>
    </source>
</evidence>
<dbReference type="GO" id="GO:0140359">
    <property type="term" value="F:ABC-type transporter activity"/>
    <property type="evidence" value="ECO:0007669"/>
    <property type="project" value="InterPro"/>
</dbReference>
<feature type="transmembrane region" description="Helical" evidence="10">
    <location>
        <begin position="365"/>
        <end position="384"/>
    </location>
</feature>
<dbReference type="FunFam" id="3.40.50.300:FF:002530">
    <property type="entry name" value="ABC transporter A family member 5"/>
    <property type="match status" value="1"/>
</dbReference>
<keyword evidence="4 10" id="KW-0812">Transmembrane</keyword>
<keyword evidence="5" id="KW-0677">Repeat</keyword>
<dbReference type="PANTHER" id="PTHR19229">
    <property type="entry name" value="ATP-BINDING CASSETTE TRANSPORTER SUBFAMILY A ABCA"/>
    <property type="match status" value="1"/>
</dbReference>
<comment type="subcellular location">
    <subcellularLocation>
        <location evidence="1">Membrane</location>
        <topology evidence="1">Multi-pass membrane protein</topology>
    </subcellularLocation>
</comment>
<feature type="transmembrane region" description="Helical" evidence="10">
    <location>
        <begin position="272"/>
        <end position="297"/>
    </location>
</feature>
<dbReference type="SUPFAM" id="SSF52540">
    <property type="entry name" value="P-loop containing nucleoside triphosphate hydrolases"/>
    <property type="match status" value="2"/>
</dbReference>
<evidence type="ECO:0000256" key="6">
    <source>
        <dbReference type="ARBA" id="ARBA00022741"/>
    </source>
</evidence>
<keyword evidence="3" id="KW-0813">Transport</keyword>
<dbReference type="InterPro" id="IPR027417">
    <property type="entry name" value="P-loop_NTPase"/>
</dbReference>
<dbReference type="PROSITE" id="PS00211">
    <property type="entry name" value="ABC_TRANSPORTER_1"/>
    <property type="match status" value="2"/>
</dbReference>
<feature type="transmembrane region" description="Helical" evidence="10">
    <location>
        <begin position="309"/>
        <end position="332"/>
    </location>
</feature>
<keyword evidence="6" id="KW-0547">Nucleotide-binding</keyword>
<evidence type="ECO:0000256" key="3">
    <source>
        <dbReference type="ARBA" id="ARBA00022448"/>
    </source>
</evidence>
<evidence type="ECO:0000256" key="1">
    <source>
        <dbReference type="ARBA" id="ARBA00004141"/>
    </source>
</evidence>
<feature type="transmembrane region" description="Helical" evidence="10">
    <location>
        <begin position="1205"/>
        <end position="1229"/>
    </location>
</feature>
<protein>
    <submittedName>
        <fullName evidence="12">ABC transporter A family protein</fullName>
    </submittedName>
</protein>
<dbReference type="FunCoup" id="A0A152A7N8">
    <property type="interactions" value="86"/>
</dbReference>
<feature type="transmembrane region" description="Helical" evidence="10">
    <location>
        <begin position="1016"/>
        <end position="1038"/>
    </location>
</feature>
<evidence type="ECO:0000256" key="10">
    <source>
        <dbReference type="SAM" id="Phobius"/>
    </source>
</evidence>
<dbReference type="InterPro" id="IPR026082">
    <property type="entry name" value="ABCA"/>
</dbReference>
<feature type="domain" description="ABC transporter" evidence="11">
    <location>
        <begin position="1274"/>
        <end position="1509"/>
    </location>
</feature>
<evidence type="ECO:0000256" key="7">
    <source>
        <dbReference type="ARBA" id="ARBA00022840"/>
    </source>
</evidence>
<dbReference type="FunFam" id="3.40.50.300:FF:000298">
    <property type="entry name" value="ATP-binding cassette sub-family A member 12"/>
    <property type="match status" value="1"/>
</dbReference>
<feature type="transmembrane region" description="Helical" evidence="10">
    <location>
        <begin position="228"/>
        <end position="249"/>
    </location>
</feature>
<evidence type="ECO:0000259" key="11">
    <source>
        <dbReference type="PROSITE" id="PS50893"/>
    </source>
</evidence>
<evidence type="ECO:0000256" key="2">
    <source>
        <dbReference type="ARBA" id="ARBA00008869"/>
    </source>
</evidence>
<keyword evidence="13" id="KW-1185">Reference proteome</keyword>
<evidence type="ECO:0000256" key="8">
    <source>
        <dbReference type="ARBA" id="ARBA00022989"/>
    </source>
</evidence>
<name>A0A152A7N8_TIELA</name>
<dbReference type="InterPro" id="IPR003439">
    <property type="entry name" value="ABC_transporter-like_ATP-bd"/>
</dbReference>
<dbReference type="InterPro" id="IPR003593">
    <property type="entry name" value="AAA+_ATPase"/>
</dbReference>
<feature type="transmembrane region" description="Helical" evidence="10">
    <location>
        <begin position="338"/>
        <end position="358"/>
    </location>
</feature>
<dbReference type="PANTHER" id="PTHR19229:SF36">
    <property type="entry name" value="ATP-BINDING CASSETTE SUB-FAMILY A MEMBER 2"/>
    <property type="match status" value="1"/>
</dbReference>
<dbReference type="GO" id="GO:0005319">
    <property type="term" value="F:lipid transporter activity"/>
    <property type="evidence" value="ECO:0007669"/>
    <property type="project" value="TreeGrafter"/>
</dbReference>
<keyword evidence="7" id="KW-0067">ATP-binding</keyword>
<accession>A0A152A7N8</accession>
<evidence type="ECO:0000256" key="9">
    <source>
        <dbReference type="ARBA" id="ARBA00023136"/>
    </source>
</evidence>
<dbReference type="GO" id="GO:0031288">
    <property type="term" value="P:sorocarp morphogenesis"/>
    <property type="evidence" value="ECO:0007669"/>
    <property type="project" value="TreeGrafter"/>
</dbReference>
<dbReference type="GO" id="GO:0005524">
    <property type="term" value="F:ATP binding"/>
    <property type="evidence" value="ECO:0007669"/>
    <property type="project" value="UniProtKB-KW"/>
</dbReference>
<dbReference type="Gene3D" id="3.40.50.300">
    <property type="entry name" value="P-loop containing nucleotide triphosphate hydrolases"/>
    <property type="match status" value="2"/>
</dbReference>
<evidence type="ECO:0000256" key="5">
    <source>
        <dbReference type="ARBA" id="ARBA00022737"/>
    </source>
</evidence>
<evidence type="ECO:0000313" key="12">
    <source>
        <dbReference type="EMBL" id="KYR02252.1"/>
    </source>
</evidence>
<feature type="domain" description="ABC transporter" evidence="11">
    <location>
        <begin position="482"/>
        <end position="715"/>
    </location>
</feature>
<feature type="transmembrane region" description="Helical" evidence="10">
    <location>
        <begin position="1165"/>
        <end position="1184"/>
    </location>
</feature>
<dbReference type="PROSITE" id="PS50893">
    <property type="entry name" value="ABC_TRANSPORTER_2"/>
    <property type="match status" value="2"/>
</dbReference>
<dbReference type="GO" id="GO:0016887">
    <property type="term" value="F:ATP hydrolysis activity"/>
    <property type="evidence" value="ECO:0007669"/>
    <property type="project" value="InterPro"/>
</dbReference>
<feature type="transmembrane region" description="Helical" evidence="10">
    <location>
        <begin position="29"/>
        <end position="46"/>
    </location>
</feature>
<reference evidence="12 13" key="1">
    <citation type="submission" date="2015-12" db="EMBL/GenBank/DDBJ databases">
        <title>Dictyostelia acquired genes for synthesis and detection of signals that induce cell-type specialization by lateral gene transfer from prokaryotes.</title>
        <authorList>
            <person name="Gloeckner G."/>
            <person name="Schaap P."/>
        </authorList>
    </citation>
    <scope>NUCLEOTIDE SEQUENCE [LARGE SCALE GENOMIC DNA]</scope>
    <source>
        <strain evidence="12 13">TK</strain>
    </source>
</reference>
<keyword evidence="9 10" id="KW-0472">Membrane</keyword>
<dbReference type="InterPro" id="IPR013525">
    <property type="entry name" value="ABC2_TM"/>
</dbReference>
<dbReference type="InterPro" id="IPR017871">
    <property type="entry name" value="ABC_transporter-like_CS"/>
</dbReference>
<comment type="caution">
    <text evidence="12">The sequence shown here is derived from an EMBL/GenBank/DDBJ whole genome shotgun (WGS) entry which is preliminary data.</text>
</comment>
<dbReference type="Pfam" id="PF00005">
    <property type="entry name" value="ABC_tran"/>
    <property type="match status" value="2"/>
</dbReference>
<dbReference type="OrthoDB" id="10255969at2759"/>
<feature type="transmembrane region" description="Helical" evidence="10">
    <location>
        <begin position="1092"/>
        <end position="1114"/>
    </location>
</feature>
<dbReference type="EMBL" id="LODT01000004">
    <property type="protein sequence ID" value="KYR02252.1"/>
    <property type="molecule type" value="Genomic_DNA"/>
</dbReference>
<dbReference type="GO" id="GO:0016020">
    <property type="term" value="C:membrane"/>
    <property type="evidence" value="ECO:0007669"/>
    <property type="project" value="UniProtKB-SubCell"/>
</dbReference>
<dbReference type="Proteomes" id="UP000076078">
    <property type="component" value="Unassembled WGS sequence"/>
</dbReference>
<keyword evidence="8 10" id="KW-1133">Transmembrane helix</keyword>
<evidence type="ECO:0000313" key="13">
    <source>
        <dbReference type="Proteomes" id="UP000076078"/>
    </source>
</evidence>
<proteinExistence type="inferred from homology"/>
<feature type="transmembrane region" description="Helical" evidence="10">
    <location>
        <begin position="404"/>
        <end position="425"/>
    </location>
</feature>
<dbReference type="OMA" id="FMWNVIA"/>
<feature type="transmembrane region" description="Helical" evidence="10">
    <location>
        <begin position="850"/>
        <end position="869"/>
    </location>
</feature>
<dbReference type="CDD" id="cd03263">
    <property type="entry name" value="ABC_subfamily_A"/>
    <property type="match status" value="2"/>
</dbReference>
<dbReference type="InParanoid" id="A0A152A7N8"/>
<sequence>MEFTSQFGTLTKKNLLLKKKNCCGICCEIVFPLVIIGLLMMILGLIQSFKPNYDARALSTFPFEVDTDNILLYMGGGVNGALTPEQAQVLAAMKLQVSTLKEINITEVEPMFMAFNTSLQMETYFANNSKNIFGGVWFENDAASSPTVPFKYSIRVDSDKVNNNEENSEKDWDSDIYRDGGFSSIQVAVDQSVLLAHGMNTTLIVSAGRFPDPYTEQWQKWMNGRKDIFLNAGSVFITAALFIFAFRLITELVIEKETKIREGMKMMGLNDLAYFTSWLVTALVVALPTTILIFLVLRGSSLIYHTSYGTVFILFVLYLITLLLLGFIASVFFDKSKFAGILTFIVVILLNVAGIFIAKAKMSTSVKYLLSLISPIGIACSIYSMAVKDLTMIMTVDEKYVTSTGGICGMFLVDIAVYIILLWYLDNVVATEYGSKRKWYFPFTLSYWLPSRSKKLLDLESSHFEHEDFEMVPLEYRNKTTVSIRNLRKEFHTGDGLRVAVDDLSLDFYEDQIHSYLGHNGSGKSTTIGMLTGLITPTKGDAVINGYSINSNLSQVRRSLGVCLQQDILWNDLTVLEHLRIYASLKGVAMRDIEAEATKMAKEIGLEEKMNAPSKTLSGGQKRKLCLGIAFIGRSTVIFIDEATSGMDPLSRRGVWDFLLKYKKGRTIVLTTHFMDEADFLGDRIAIISHGKLKCDGSSLYLKNRFGVGYLMTISKIPNACDTDSVTKFVHGFIPEALILSDAGTELSYRLPTSSIEQFVPFFRKLDEMKASLGIGFYGISVTTLEEVFLRIGQTSNNKDFNLQSNDNSSDDSDHLKQAISIPSAEITARQQLKGLIIKRMITSSKDLKSFILTILLPLVVIIGAIVVYKKTPMTDQFFNTVTTPLTFNYDQMFGNDTIGVGLAVQTTNFSQIDQSPYFEDMLFMPMDELEDYLIKSFLRDALSLNFTSEIAAQQLHYTALFARDYLHALPVAVNVANDALLRSHDGVSIQTTSRPFAHVLNEFETAVDGVNMSAIIYYILIFIAGYALMAGAFAGNITTERITRVKRLLYISGCKKYVYWMSNLLWDYFFAFILLLIASVVLAIVEENFKKYFGIVFVAQILYCIAIIPLAYLLSYRFTTHGKSLAAVFGVFFGMGIIFIIAILNVRIQALLNSDEKVQLAADILDYIFFSVSPLYCLSKVLVYVTEFTPVYRIGDYTIDNIWAWNYGGAPLFFLGVHAIIWTSWIILLDYVPQIRGSLKNPKSVQAPQPPVDEDSDVSAERQRLMQPTSDVLVMKGLHKLFPAKGKNPAKIAVYNSTLGIPRGQTFGLLGLNGAGKSTTLSMLTMDVLPTSGQVSINGHDLITERSQALSSIGYCMQFDALIPLLSAREQLALYCRIKGIPEHKIETVVNGFVQMMDLKKISKSNCGGYSGGNKRKLSLSIAMLGNPSVVFLDEPSTGTDPQVRRFMWNVIAELGKDKVIIITTHSLEECEALCNRTTIMKDGAFQCLGSNQWIKSKFGSGYSVDIKFKKEYLETGVETVLQQLPGSKLLDKHDLIANFELANRPERPIQVSEIFAVLQTNLRYILDDFSVSQISLEQIFLKLTGSNYESRMAQTLSESVKIPLLDYQDF</sequence>
<feature type="transmembrane region" description="Helical" evidence="10">
    <location>
        <begin position="1126"/>
        <end position="1145"/>
    </location>
</feature>
<organism evidence="12 13">
    <name type="scientific">Tieghemostelium lacteum</name>
    <name type="common">Slime mold</name>
    <name type="synonym">Dictyostelium lacteum</name>
    <dbReference type="NCBI Taxonomy" id="361077"/>
    <lineage>
        <taxon>Eukaryota</taxon>
        <taxon>Amoebozoa</taxon>
        <taxon>Evosea</taxon>
        <taxon>Eumycetozoa</taxon>
        <taxon>Dictyostelia</taxon>
        <taxon>Dictyosteliales</taxon>
        <taxon>Raperosteliaceae</taxon>
        <taxon>Tieghemostelium</taxon>
    </lineage>
</organism>
<gene>
    <name evidence="12" type="ORF">DLAC_01082</name>
</gene>
<comment type="similarity">
    <text evidence="2">Belongs to the ABC transporter superfamily. ABCA family.</text>
</comment>
<dbReference type="SMART" id="SM00382">
    <property type="entry name" value="AAA"/>
    <property type="match status" value="2"/>
</dbReference>
<feature type="transmembrane region" description="Helical" evidence="10">
    <location>
        <begin position="1066"/>
        <end position="1086"/>
    </location>
</feature>